<keyword evidence="1" id="KW-0472">Membrane</keyword>
<evidence type="ECO:0000256" key="1">
    <source>
        <dbReference type="SAM" id="Phobius"/>
    </source>
</evidence>
<evidence type="ECO:0000313" key="3">
    <source>
        <dbReference type="Proteomes" id="UP000782312"/>
    </source>
</evidence>
<reference evidence="2" key="1">
    <citation type="submission" date="2020-07" db="EMBL/GenBank/DDBJ databases">
        <title>Huge and variable diversity of episymbiotic CPR bacteria and DPANN archaea in groundwater ecosystems.</title>
        <authorList>
            <person name="He C.Y."/>
            <person name="Keren R."/>
            <person name="Whittaker M."/>
            <person name="Farag I.F."/>
            <person name="Doudna J."/>
            <person name="Cate J.H.D."/>
            <person name="Banfield J.F."/>
        </authorList>
    </citation>
    <scope>NUCLEOTIDE SEQUENCE</scope>
    <source>
        <strain evidence="2">NC_groundwater_763_Ag_S-0.2um_68_21</strain>
    </source>
</reference>
<comment type="caution">
    <text evidence="2">The sequence shown here is derived from an EMBL/GenBank/DDBJ whole genome shotgun (WGS) entry which is preliminary data.</text>
</comment>
<name>A0A932I057_UNCTE</name>
<dbReference type="AlphaFoldDB" id="A0A932I057"/>
<gene>
    <name evidence="2" type="ORF">HYZ11_07085</name>
</gene>
<dbReference type="Proteomes" id="UP000782312">
    <property type="component" value="Unassembled WGS sequence"/>
</dbReference>
<sequence>MVRHRREMMVGVCFLAVFLAVLGLEVRRIQSEADAMARRLSLELARSGGRLPRILQPFLQEGELESMNLFDREGRLVHESINLLQEGEPGLRLSVRSAVRDLGTGREIFHLVAYRDIHGGAVRAGLAGLAAALLAGLALWLAGRRRGAEPAASA</sequence>
<dbReference type="EMBL" id="JACPUR010000017">
    <property type="protein sequence ID" value="MBI3127352.1"/>
    <property type="molecule type" value="Genomic_DNA"/>
</dbReference>
<protein>
    <submittedName>
        <fullName evidence="2">Uncharacterized protein</fullName>
    </submittedName>
</protein>
<keyword evidence="1" id="KW-1133">Transmembrane helix</keyword>
<proteinExistence type="predicted"/>
<organism evidence="2 3">
    <name type="scientific">Tectimicrobiota bacterium</name>
    <dbReference type="NCBI Taxonomy" id="2528274"/>
    <lineage>
        <taxon>Bacteria</taxon>
        <taxon>Pseudomonadati</taxon>
        <taxon>Nitrospinota/Tectimicrobiota group</taxon>
        <taxon>Candidatus Tectimicrobiota</taxon>
    </lineage>
</organism>
<keyword evidence="1" id="KW-0812">Transmembrane</keyword>
<accession>A0A932I057</accession>
<evidence type="ECO:0000313" key="2">
    <source>
        <dbReference type="EMBL" id="MBI3127352.1"/>
    </source>
</evidence>
<feature type="transmembrane region" description="Helical" evidence="1">
    <location>
        <begin position="121"/>
        <end position="142"/>
    </location>
</feature>